<sequence>MTAADTTGGFDIRTESAVQRRFGLETLDYCEDDARAVTRLALAGMRNPVTNVSSLAPIAVLVDDAGSKATYACRGQRWPVTSDLNIQFYADAQPTLETDPGRHVVADARVLYATETNALATCTLTSGTVAIGVATVRSVFISGEVTATHRPTEVLVKTPQTSLADLMSVRPTRNESAPTVLRQLPDPMVFNAVANVHGGIAAAGLELAAAAAISEATGYDDFRSGSLQVNFLRPFVAGGDSCYSGTAVHVGSSVSVADAEAIGQNGKVAVTARLTAYRPT</sequence>
<dbReference type="Pfam" id="PF03061">
    <property type="entry name" value="4HBT"/>
    <property type="match status" value="1"/>
</dbReference>
<comment type="caution">
    <text evidence="4">The sequence shown here is derived from an EMBL/GenBank/DDBJ whole genome shotgun (WGS) entry which is preliminary data.</text>
</comment>
<dbReference type="Proteomes" id="UP000006455">
    <property type="component" value="Unassembled WGS sequence"/>
</dbReference>
<dbReference type="EMBL" id="AFVW02000002">
    <property type="protein sequence ID" value="EJO89448.1"/>
    <property type="molecule type" value="Genomic_DNA"/>
</dbReference>
<protein>
    <recommendedName>
        <fullName evidence="3">Thioesterase domain-containing protein</fullName>
    </recommendedName>
</protein>
<evidence type="ECO:0000256" key="1">
    <source>
        <dbReference type="ARBA" id="ARBA00008324"/>
    </source>
</evidence>
<dbReference type="GO" id="GO:0047617">
    <property type="term" value="F:fatty acyl-CoA hydrolase activity"/>
    <property type="evidence" value="ECO:0007669"/>
    <property type="project" value="InterPro"/>
</dbReference>
<dbReference type="eggNOG" id="COG2050">
    <property type="taxonomic scope" value="Bacteria"/>
</dbReference>
<dbReference type="PANTHER" id="PTHR21660:SF1">
    <property type="entry name" value="ACYL-COENZYME A THIOESTERASE 13"/>
    <property type="match status" value="1"/>
</dbReference>
<evidence type="ECO:0000256" key="2">
    <source>
        <dbReference type="ARBA" id="ARBA00022801"/>
    </source>
</evidence>
<dbReference type="OrthoDB" id="4698424at2"/>
<dbReference type="STRING" id="1041522.GCA_002105755_02151"/>
<organism evidence="4 5">
    <name type="scientific">Mycobacterium colombiense CECT 3035</name>
    <dbReference type="NCBI Taxonomy" id="1041522"/>
    <lineage>
        <taxon>Bacteria</taxon>
        <taxon>Bacillati</taxon>
        <taxon>Actinomycetota</taxon>
        <taxon>Actinomycetes</taxon>
        <taxon>Mycobacteriales</taxon>
        <taxon>Mycobacteriaceae</taxon>
        <taxon>Mycobacterium</taxon>
        <taxon>Mycobacterium avium complex (MAC)</taxon>
    </lineage>
</organism>
<dbReference type="InterPro" id="IPR003736">
    <property type="entry name" value="PAAI_dom"/>
</dbReference>
<keyword evidence="2" id="KW-0378">Hydrolase</keyword>
<comment type="similarity">
    <text evidence="1">Belongs to the thioesterase PaaI family.</text>
</comment>
<dbReference type="InterPro" id="IPR006683">
    <property type="entry name" value="Thioestr_dom"/>
</dbReference>
<dbReference type="InterPro" id="IPR029069">
    <property type="entry name" value="HotDog_dom_sf"/>
</dbReference>
<dbReference type="Gene3D" id="3.10.129.10">
    <property type="entry name" value="Hotdog Thioesterase"/>
    <property type="match status" value="2"/>
</dbReference>
<evidence type="ECO:0000313" key="5">
    <source>
        <dbReference type="Proteomes" id="UP000006455"/>
    </source>
</evidence>
<gene>
    <name evidence="4" type="ORF">MCOL_V204645</name>
</gene>
<accession>J4TIS4</accession>
<evidence type="ECO:0000259" key="3">
    <source>
        <dbReference type="Pfam" id="PF03061"/>
    </source>
</evidence>
<dbReference type="SUPFAM" id="SSF54637">
    <property type="entry name" value="Thioesterase/thiol ester dehydrase-isomerase"/>
    <property type="match status" value="2"/>
</dbReference>
<feature type="domain" description="Thioesterase" evidence="3">
    <location>
        <begin position="195"/>
        <end position="268"/>
    </location>
</feature>
<dbReference type="PANTHER" id="PTHR21660">
    <property type="entry name" value="THIOESTERASE SUPERFAMILY MEMBER-RELATED"/>
    <property type="match status" value="1"/>
</dbReference>
<reference evidence="4 5" key="1">
    <citation type="journal article" date="2011" name="J. Bacteriol.">
        <title>Genome sequence of the Mycobacterium colombiense type strain, CECT 3035.</title>
        <authorList>
            <person name="Gonzalez-Perez M."/>
            <person name="Murcia M.I."/>
            <person name="Landsman D."/>
            <person name="Jordan I.K."/>
            <person name="Marino-Ramirez L."/>
        </authorList>
    </citation>
    <scope>NUCLEOTIDE SEQUENCE [LARGE SCALE GENOMIC DNA]</scope>
    <source>
        <strain evidence="4 5">CECT 3035</strain>
    </source>
</reference>
<proteinExistence type="inferred from homology"/>
<dbReference type="RefSeq" id="WP_007769961.1">
    <property type="nucleotide sequence ID" value="NZ_AFVW02000002.1"/>
</dbReference>
<dbReference type="GeneID" id="31526351"/>
<dbReference type="CDD" id="cd03440">
    <property type="entry name" value="hot_dog"/>
    <property type="match status" value="1"/>
</dbReference>
<dbReference type="InterPro" id="IPR039298">
    <property type="entry name" value="ACOT13"/>
</dbReference>
<dbReference type="AlphaFoldDB" id="J4TIS4"/>
<name>J4TIS4_9MYCO</name>
<evidence type="ECO:0000313" key="4">
    <source>
        <dbReference type="EMBL" id="EJO89448.1"/>
    </source>
</evidence>
<dbReference type="NCBIfam" id="TIGR00369">
    <property type="entry name" value="unchar_dom_1"/>
    <property type="match status" value="1"/>
</dbReference>